<evidence type="ECO:0000313" key="3">
    <source>
        <dbReference type="EMBL" id="POY73364.1"/>
    </source>
</evidence>
<protein>
    <submittedName>
        <fullName evidence="3">Uncharacterized protein</fullName>
    </submittedName>
</protein>
<name>A0A2S5B9B6_9BASI</name>
<dbReference type="Proteomes" id="UP000237144">
    <property type="component" value="Unassembled WGS sequence"/>
</dbReference>
<feature type="region of interest" description="Disordered" evidence="2">
    <location>
        <begin position="243"/>
        <end position="263"/>
    </location>
</feature>
<dbReference type="InterPro" id="IPR008862">
    <property type="entry name" value="Tcp11"/>
</dbReference>
<feature type="region of interest" description="Disordered" evidence="2">
    <location>
        <begin position="496"/>
        <end position="515"/>
    </location>
</feature>
<feature type="compositionally biased region" description="Basic and acidic residues" evidence="2">
    <location>
        <begin position="103"/>
        <end position="115"/>
    </location>
</feature>
<dbReference type="OrthoDB" id="276323at2759"/>
<feature type="compositionally biased region" description="Low complexity" evidence="2">
    <location>
        <begin position="498"/>
        <end position="513"/>
    </location>
</feature>
<proteinExistence type="inferred from homology"/>
<comment type="caution">
    <text evidence="3">The sequence shown here is derived from an EMBL/GenBank/DDBJ whole genome shotgun (WGS) entry which is preliminary data.</text>
</comment>
<dbReference type="Pfam" id="PF05794">
    <property type="entry name" value="Tcp11"/>
    <property type="match status" value="1"/>
</dbReference>
<comment type="similarity">
    <text evidence="1">Belongs to the TCP11 family.</text>
</comment>
<accession>A0A2S5B9B6</accession>
<dbReference type="AlphaFoldDB" id="A0A2S5B9B6"/>
<evidence type="ECO:0000313" key="4">
    <source>
        <dbReference type="Proteomes" id="UP000237144"/>
    </source>
</evidence>
<evidence type="ECO:0000256" key="1">
    <source>
        <dbReference type="ARBA" id="ARBA00010954"/>
    </source>
</evidence>
<reference evidence="3 4" key="1">
    <citation type="journal article" date="2018" name="Front. Microbiol.">
        <title>Prospects for Fungal Bioremediation of Acidic Radioactive Waste Sites: Characterization and Genome Sequence of Rhodotorula taiwanensis MD1149.</title>
        <authorList>
            <person name="Tkavc R."/>
            <person name="Matrosova V.Y."/>
            <person name="Grichenko O.E."/>
            <person name="Gostincar C."/>
            <person name="Volpe R.P."/>
            <person name="Klimenkova P."/>
            <person name="Gaidamakova E.K."/>
            <person name="Zhou C.E."/>
            <person name="Stewart B.J."/>
            <person name="Lyman M.G."/>
            <person name="Malfatti S.A."/>
            <person name="Rubinfeld B."/>
            <person name="Courtot M."/>
            <person name="Singh J."/>
            <person name="Dalgard C.L."/>
            <person name="Hamilton T."/>
            <person name="Frey K.G."/>
            <person name="Gunde-Cimerman N."/>
            <person name="Dugan L."/>
            <person name="Daly M.J."/>
        </authorList>
    </citation>
    <scope>NUCLEOTIDE SEQUENCE [LARGE SCALE GENOMIC DNA]</scope>
    <source>
        <strain evidence="3 4">MD1149</strain>
    </source>
</reference>
<dbReference type="EMBL" id="PJQD01000038">
    <property type="protein sequence ID" value="POY73364.1"/>
    <property type="molecule type" value="Genomic_DNA"/>
</dbReference>
<organism evidence="3 4">
    <name type="scientific">Rhodotorula taiwanensis</name>
    <dbReference type="NCBI Taxonomy" id="741276"/>
    <lineage>
        <taxon>Eukaryota</taxon>
        <taxon>Fungi</taxon>
        <taxon>Dikarya</taxon>
        <taxon>Basidiomycota</taxon>
        <taxon>Pucciniomycotina</taxon>
        <taxon>Microbotryomycetes</taxon>
        <taxon>Sporidiobolales</taxon>
        <taxon>Sporidiobolaceae</taxon>
        <taxon>Rhodotorula</taxon>
    </lineage>
</organism>
<gene>
    <name evidence="3" type="ORF">BMF94_3701</name>
</gene>
<evidence type="ECO:0000256" key="2">
    <source>
        <dbReference type="SAM" id="MobiDB-lite"/>
    </source>
</evidence>
<sequence>MSAFAVTLDELIASLNQAASRDDSLRADPARRHLDRATIRLERAYAALKLAGTRAPAQLLVRLRGRAQELEAALGEAEVQASTRTTLLARKVVDQIDHHLVKATASEERSPDHGTGHSRTPSADLPRRVPAQSAEVSGPSEQSAPARHPRAPSLGPGQGDDDAAAIVARRAKALSDCFFLHRLATGQVPANASLSTVLRAIFAARQSAEPAGSDPATLATDLEDRIRTQLRCAYFDSFRQAFDASDSDPDGPASIGTRSAQRQPAWNRLARDLIDATTGLIPSRLRPDRSLYPSSSDGSTMRAAVKQDLTSEQLPSDRAQFETACLGKMWRLARVLQRLCAPARDAQVRTLLDSLEPPAPTSGASAVSLVNLVERVLDLAEAMRGDLDRFKSAASEHMVDAMSEADLQEIIKQEAAELERATVTEWCGGEEGVRWSLRAWIRRDFLTPATSSSEARPVPSPEPTRVDFIGALVDSLFSTRSVALTDLGRLVTNPSELSRPAAEATAAEPVASTARDDNPLPPALVVLAPLLFELQNLLQALGILAAIATLLVSTVGPAEDPHGLDRLFQRLWTILEQNISRAPSHSAELRSDSEVDLASTFEYADSTRLANLADELVSYLSQPTNGRTPPQLATMERVRSGVDRILRYEDPVWKLLMRRLRDGAQAALLRAIAEEGLRPNGATTSARVPSVLRTGRMASSRPAPAANEYERPSPLISPIKGFDHPPFLAAKVEEVLQTKLLVGVYRHVEQVWGDVFRWPGSGEEAAMPV</sequence>
<feature type="region of interest" description="Disordered" evidence="2">
    <location>
        <begin position="103"/>
        <end position="161"/>
    </location>
</feature>
<keyword evidence="4" id="KW-1185">Reference proteome</keyword>